<evidence type="ECO:0000313" key="3">
    <source>
        <dbReference type="Proteomes" id="UP000018951"/>
    </source>
</evidence>
<sequence>MQEEAGSSKQKNTDNRPGYQQDTISSNLKKVDKKFSPQYATELTGIKESSENVKDIDKGPVIDLGNFKPVIDKSEDVNVVKTQMTQITSINPLELPDKKGPGIEYGR</sequence>
<feature type="region of interest" description="Disordered" evidence="1">
    <location>
        <begin position="1"/>
        <end position="31"/>
    </location>
</feature>
<organism evidence="2 3">
    <name type="scientific">Candidatus Xenolissoclinum pacificiensis L6</name>
    <dbReference type="NCBI Taxonomy" id="1401685"/>
    <lineage>
        <taxon>Bacteria</taxon>
        <taxon>Pseudomonadati</taxon>
        <taxon>Pseudomonadota</taxon>
        <taxon>Alphaproteobacteria</taxon>
        <taxon>Rickettsiales</taxon>
        <taxon>Anaplasmataceae</taxon>
        <taxon>Candidatus Xenolissoclinum</taxon>
    </lineage>
</organism>
<proteinExistence type="predicted"/>
<gene>
    <name evidence="2" type="ORF">P857_1</name>
</gene>
<protein>
    <submittedName>
        <fullName evidence="2">Uncharacterized protein</fullName>
    </submittedName>
</protein>
<dbReference type="EMBL" id="AXCJ01000002">
    <property type="protein sequence ID" value="ETO91554.1"/>
    <property type="molecule type" value="Genomic_DNA"/>
</dbReference>
<dbReference type="STRING" id="1401685.P857_1"/>
<feature type="compositionally biased region" description="Polar residues" evidence="1">
    <location>
        <begin position="18"/>
        <end position="28"/>
    </location>
</feature>
<name>W2UZY6_9RICK</name>
<evidence type="ECO:0000313" key="2">
    <source>
        <dbReference type="EMBL" id="ETO91554.1"/>
    </source>
</evidence>
<accession>W2UZY6</accession>
<feature type="compositionally biased region" description="Polar residues" evidence="1">
    <location>
        <begin position="1"/>
        <end position="10"/>
    </location>
</feature>
<keyword evidence="3" id="KW-1185">Reference proteome</keyword>
<comment type="caution">
    <text evidence="2">The sequence shown here is derived from an EMBL/GenBank/DDBJ whole genome shotgun (WGS) entry which is preliminary data.</text>
</comment>
<dbReference type="Proteomes" id="UP000018951">
    <property type="component" value="Unassembled WGS sequence"/>
</dbReference>
<dbReference type="AlphaFoldDB" id="W2UZY6"/>
<reference evidence="2 3" key="1">
    <citation type="journal article" date="2013" name="PLoS ONE">
        <title>Bacterial endosymbiosis in a chordate host: long-term co-evolution and conservation of secondary metabolism.</title>
        <authorList>
            <person name="Kwan J.C."/>
            <person name="Schmidt E.W."/>
        </authorList>
    </citation>
    <scope>NUCLEOTIDE SEQUENCE [LARGE SCALE GENOMIC DNA]</scope>
    <source>
        <strain evidence="3">L6</strain>
    </source>
</reference>
<evidence type="ECO:0000256" key="1">
    <source>
        <dbReference type="SAM" id="MobiDB-lite"/>
    </source>
</evidence>